<evidence type="ECO:0000259" key="4">
    <source>
        <dbReference type="PROSITE" id="PS51077"/>
    </source>
</evidence>
<dbReference type="PANTHER" id="PTHR30136:SF24">
    <property type="entry name" value="HTH-TYPE TRANSCRIPTIONAL REPRESSOR ALLR"/>
    <property type="match status" value="1"/>
</dbReference>
<evidence type="ECO:0000256" key="1">
    <source>
        <dbReference type="ARBA" id="ARBA00023015"/>
    </source>
</evidence>
<dbReference type="Pfam" id="PF09339">
    <property type="entry name" value="HTH_IclR"/>
    <property type="match status" value="1"/>
</dbReference>
<organism evidence="6 7">
    <name type="scientific">Ottowia pentelensis</name>
    <dbReference type="NCBI Taxonomy" id="511108"/>
    <lineage>
        <taxon>Bacteria</taxon>
        <taxon>Pseudomonadati</taxon>
        <taxon>Pseudomonadota</taxon>
        <taxon>Betaproteobacteria</taxon>
        <taxon>Burkholderiales</taxon>
        <taxon>Comamonadaceae</taxon>
        <taxon>Ottowia</taxon>
    </lineage>
</organism>
<dbReference type="Pfam" id="PF01614">
    <property type="entry name" value="IclR_C"/>
    <property type="match status" value="1"/>
</dbReference>
<dbReference type="PROSITE" id="PS51078">
    <property type="entry name" value="ICLR_ED"/>
    <property type="match status" value="1"/>
</dbReference>
<dbReference type="SMART" id="SM00346">
    <property type="entry name" value="HTH_ICLR"/>
    <property type="match status" value="1"/>
</dbReference>
<dbReference type="Gene3D" id="3.30.450.40">
    <property type="match status" value="1"/>
</dbReference>
<evidence type="ECO:0000259" key="5">
    <source>
        <dbReference type="PROSITE" id="PS51078"/>
    </source>
</evidence>
<dbReference type="InterPro" id="IPR014757">
    <property type="entry name" value="Tscrpt_reg_IclR_C"/>
</dbReference>
<dbReference type="InterPro" id="IPR036390">
    <property type="entry name" value="WH_DNA-bd_sf"/>
</dbReference>
<evidence type="ECO:0000313" key="7">
    <source>
        <dbReference type="Proteomes" id="UP001589834"/>
    </source>
</evidence>
<evidence type="ECO:0000256" key="2">
    <source>
        <dbReference type="ARBA" id="ARBA00023125"/>
    </source>
</evidence>
<keyword evidence="2" id="KW-0238">DNA-binding</keyword>
<keyword evidence="1" id="KW-0805">Transcription regulation</keyword>
<dbReference type="PROSITE" id="PS51077">
    <property type="entry name" value="HTH_ICLR"/>
    <property type="match status" value="1"/>
</dbReference>
<dbReference type="InterPro" id="IPR036388">
    <property type="entry name" value="WH-like_DNA-bd_sf"/>
</dbReference>
<dbReference type="Gene3D" id="1.10.10.10">
    <property type="entry name" value="Winged helix-like DNA-binding domain superfamily/Winged helix DNA-binding domain"/>
    <property type="match status" value="1"/>
</dbReference>
<dbReference type="SUPFAM" id="SSF46785">
    <property type="entry name" value="Winged helix' DNA-binding domain"/>
    <property type="match status" value="1"/>
</dbReference>
<dbReference type="SUPFAM" id="SSF55781">
    <property type="entry name" value="GAF domain-like"/>
    <property type="match status" value="1"/>
</dbReference>
<proteinExistence type="predicted"/>
<comment type="caution">
    <text evidence="6">The sequence shown here is derived from an EMBL/GenBank/DDBJ whole genome shotgun (WGS) entry which is preliminary data.</text>
</comment>
<evidence type="ECO:0000256" key="3">
    <source>
        <dbReference type="ARBA" id="ARBA00023163"/>
    </source>
</evidence>
<keyword evidence="3" id="KW-0804">Transcription</keyword>
<protein>
    <submittedName>
        <fullName evidence="6">IclR family transcriptional regulator</fullName>
    </submittedName>
</protein>
<name>A0ABV6PPH2_9BURK</name>
<dbReference type="InterPro" id="IPR029016">
    <property type="entry name" value="GAF-like_dom_sf"/>
</dbReference>
<reference evidence="6 7" key="1">
    <citation type="submission" date="2024-09" db="EMBL/GenBank/DDBJ databases">
        <authorList>
            <person name="Sun Q."/>
            <person name="Mori K."/>
        </authorList>
    </citation>
    <scope>NUCLEOTIDE SEQUENCE [LARGE SCALE GENOMIC DNA]</scope>
    <source>
        <strain evidence="6 7">NCAIM B.02336</strain>
    </source>
</reference>
<keyword evidence="7" id="KW-1185">Reference proteome</keyword>
<dbReference type="InterPro" id="IPR050707">
    <property type="entry name" value="HTH_MetabolicPath_Reg"/>
</dbReference>
<gene>
    <name evidence="6" type="ORF">ACFFGG_04120</name>
</gene>
<dbReference type="EMBL" id="JBHLTN010000007">
    <property type="protein sequence ID" value="MFC0591736.1"/>
    <property type="molecule type" value="Genomic_DNA"/>
</dbReference>
<dbReference type="Proteomes" id="UP001589834">
    <property type="component" value="Unassembled WGS sequence"/>
</dbReference>
<feature type="domain" description="HTH iclR-type" evidence="4">
    <location>
        <begin position="2"/>
        <end position="64"/>
    </location>
</feature>
<dbReference type="RefSeq" id="WP_377480163.1">
    <property type="nucleotide sequence ID" value="NZ_JBHLTN010000007.1"/>
</dbReference>
<accession>A0ABV6PPH2</accession>
<dbReference type="InterPro" id="IPR005471">
    <property type="entry name" value="Tscrpt_reg_IclR_N"/>
</dbReference>
<evidence type="ECO:0000313" key="6">
    <source>
        <dbReference type="EMBL" id="MFC0591736.1"/>
    </source>
</evidence>
<sequence>MNNTLIKGLRLLEVLASRTQALGVSELAHELQMGASNVHRLLQALVETGYVVNEGGRGGYRATLKVWELGAQALHQLDFRATAAPAMRMLLAETNETVHLSVLSGEEVIYVDKLDSPEPVRAYSVIGGRAPAYCVATGKALLAWREQPPTGLMTVRRLQAFTPSTLADTSALALELERVRRRGYAVNRGEWRASVWGIAAPVFDGGRHVVAAIGISGPAARIRARGVKALGQRVMQAADQASALRTGHLAPSA</sequence>
<dbReference type="PANTHER" id="PTHR30136">
    <property type="entry name" value="HELIX-TURN-HELIX TRANSCRIPTIONAL REGULATOR, ICLR FAMILY"/>
    <property type="match status" value="1"/>
</dbReference>
<feature type="domain" description="IclR-ED" evidence="5">
    <location>
        <begin position="65"/>
        <end position="247"/>
    </location>
</feature>